<evidence type="ECO:0000313" key="16">
    <source>
        <dbReference type="EMBL" id="VDD91219.1"/>
    </source>
</evidence>
<comment type="similarity">
    <text evidence="4 13">Belongs to the iron/manganese superoxide dismutase family.</text>
</comment>
<dbReference type="AlphaFoldDB" id="A0A0N4V7T5"/>
<dbReference type="EC" id="1.15.1.1" evidence="6 13"/>
<comment type="cofactor">
    <cofactor evidence="1">
        <name>Mn(2+)</name>
        <dbReference type="ChEBI" id="CHEBI:29035"/>
    </cofactor>
</comment>
<dbReference type="SUPFAM" id="SSF54719">
    <property type="entry name" value="Fe,Mn superoxide dismutase (SOD), C-terminal domain"/>
    <property type="match status" value="1"/>
</dbReference>
<dbReference type="InterPro" id="IPR036324">
    <property type="entry name" value="Mn/Fe_SOD_N_sf"/>
</dbReference>
<dbReference type="PANTHER" id="PTHR11404">
    <property type="entry name" value="SUPEROXIDE DISMUTASE 2"/>
    <property type="match status" value="1"/>
</dbReference>
<proteinExistence type="inferred from homology"/>
<dbReference type="Gene3D" id="3.55.40.20">
    <property type="entry name" value="Iron/manganese superoxide dismutase, C-terminal domain"/>
    <property type="match status" value="1"/>
</dbReference>
<dbReference type="FunFam" id="3.55.40.20:FF:000003">
    <property type="entry name" value="Superoxide dismutase [Mn], mitochondrial"/>
    <property type="match status" value="1"/>
</dbReference>
<keyword evidence="9" id="KW-0496">Mitochondrion</keyword>
<evidence type="ECO:0000256" key="8">
    <source>
        <dbReference type="ARBA" id="ARBA00023002"/>
    </source>
</evidence>
<comment type="function">
    <text evidence="2">Destroys superoxide anion radicals which are normally produced within the cells and which are toxic to biological systems.</text>
</comment>
<evidence type="ECO:0000256" key="11">
    <source>
        <dbReference type="ARBA" id="ARBA00049204"/>
    </source>
</evidence>
<organism evidence="18">
    <name type="scientific">Enterobius vermicularis</name>
    <name type="common">Human pinworm</name>
    <dbReference type="NCBI Taxonomy" id="51028"/>
    <lineage>
        <taxon>Eukaryota</taxon>
        <taxon>Metazoa</taxon>
        <taxon>Ecdysozoa</taxon>
        <taxon>Nematoda</taxon>
        <taxon>Chromadorea</taxon>
        <taxon>Rhabditida</taxon>
        <taxon>Spirurina</taxon>
        <taxon>Oxyuridomorpha</taxon>
        <taxon>Oxyuroidea</taxon>
        <taxon>Oxyuridae</taxon>
        <taxon>Enterobius</taxon>
    </lineage>
</organism>
<feature type="binding site" evidence="12">
    <location>
        <position position="44"/>
    </location>
    <ligand>
        <name>Mn(2+)</name>
        <dbReference type="ChEBI" id="CHEBI:29035"/>
    </ligand>
</feature>
<dbReference type="GO" id="GO:0042803">
    <property type="term" value="F:protein homodimerization activity"/>
    <property type="evidence" value="ECO:0007669"/>
    <property type="project" value="UniProtKB-ARBA"/>
</dbReference>
<dbReference type="InterPro" id="IPR001189">
    <property type="entry name" value="Mn/Fe_SOD"/>
</dbReference>
<keyword evidence="17" id="KW-1185">Reference proteome</keyword>
<dbReference type="STRING" id="51028.A0A0N4V7T5"/>
<comment type="catalytic activity">
    <reaction evidence="11 13">
        <text>2 superoxide + 2 H(+) = H2O2 + O2</text>
        <dbReference type="Rhea" id="RHEA:20696"/>
        <dbReference type="ChEBI" id="CHEBI:15378"/>
        <dbReference type="ChEBI" id="CHEBI:15379"/>
        <dbReference type="ChEBI" id="CHEBI:16240"/>
        <dbReference type="ChEBI" id="CHEBI:18421"/>
        <dbReference type="EC" id="1.15.1.1"/>
    </reaction>
</comment>
<evidence type="ECO:0000256" key="6">
    <source>
        <dbReference type="ARBA" id="ARBA00012682"/>
    </source>
</evidence>
<feature type="domain" description="Manganese/iron superoxide dismutase C-terminal" evidence="15">
    <location>
        <begin position="108"/>
        <end position="209"/>
    </location>
</feature>
<keyword evidence="8 13" id="KW-0560">Oxidoreductase</keyword>
<dbReference type="Pfam" id="PF02777">
    <property type="entry name" value="Sod_Fe_C"/>
    <property type="match status" value="1"/>
</dbReference>
<evidence type="ECO:0000259" key="15">
    <source>
        <dbReference type="Pfam" id="PF02777"/>
    </source>
</evidence>
<protein>
    <recommendedName>
        <fullName evidence="6 13">Superoxide dismutase</fullName>
        <ecNumber evidence="6 13">1.15.1.1</ecNumber>
    </recommendedName>
</protein>
<evidence type="ECO:0000256" key="9">
    <source>
        <dbReference type="ARBA" id="ARBA00023128"/>
    </source>
</evidence>
<dbReference type="GO" id="GO:0030145">
    <property type="term" value="F:manganese ion binding"/>
    <property type="evidence" value="ECO:0007669"/>
    <property type="project" value="TreeGrafter"/>
</dbReference>
<dbReference type="PANTHER" id="PTHR11404:SF6">
    <property type="entry name" value="SUPEROXIDE DISMUTASE [MN], MITOCHONDRIAL"/>
    <property type="match status" value="1"/>
</dbReference>
<dbReference type="WBParaSite" id="EVEC_0000635901-mRNA-1">
    <property type="protein sequence ID" value="EVEC_0000635901-mRNA-1"/>
    <property type="gene ID" value="EVEC_0000635901"/>
</dbReference>
<gene>
    <name evidence="16" type="ORF">EVEC_LOCUS5970</name>
</gene>
<evidence type="ECO:0000256" key="7">
    <source>
        <dbReference type="ARBA" id="ARBA00022723"/>
    </source>
</evidence>
<dbReference type="InterPro" id="IPR050265">
    <property type="entry name" value="Fe/Mn_Superoxide_Dismutase"/>
</dbReference>
<reference evidence="16 17" key="2">
    <citation type="submission" date="2018-10" db="EMBL/GenBank/DDBJ databases">
        <authorList>
            <consortium name="Pathogen Informatics"/>
        </authorList>
    </citation>
    <scope>NUCLEOTIDE SEQUENCE [LARGE SCALE GENOMIC DNA]</scope>
</reference>
<keyword evidence="10" id="KW-0464">Manganese</keyword>
<dbReference type="PROSITE" id="PS00088">
    <property type="entry name" value="SOD_MN"/>
    <property type="match status" value="1"/>
</dbReference>
<accession>A0A0N4V7T5</accession>
<dbReference type="GO" id="GO:0005739">
    <property type="term" value="C:mitochondrion"/>
    <property type="evidence" value="ECO:0007669"/>
    <property type="project" value="UniProtKB-SubCell"/>
</dbReference>
<dbReference type="InterPro" id="IPR036314">
    <property type="entry name" value="SOD_C_sf"/>
</dbReference>
<reference evidence="18" key="1">
    <citation type="submission" date="2017-02" db="UniProtKB">
        <authorList>
            <consortium name="WormBaseParasite"/>
        </authorList>
    </citation>
    <scope>IDENTIFICATION</scope>
</reference>
<comment type="function">
    <text evidence="13">Destroys radicals which are normally produced within the cells and which are toxic to biological systems.</text>
</comment>
<comment type="subunit">
    <text evidence="5">Homotetramer.</text>
</comment>
<dbReference type="EMBL" id="UXUI01008329">
    <property type="protein sequence ID" value="VDD91219.1"/>
    <property type="molecule type" value="Genomic_DNA"/>
</dbReference>
<evidence type="ECO:0000256" key="3">
    <source>
        <dbReference type="ARBA" id="ARBA00004173"/>
    </source>
</evidence>
<evidence type="ECO:0000256" key="2">
    <source>
        <dbReference type="ARBA" id="ARBA00002170"/>
    </source>
</evidence>
<evidence type="ECO:0000256" key="13">
    <source>
        <dbReference type="RuleBase" id="RU000414"/>
    </source>
</evidence>
<evidence type="ECO:0000256" key="4">
    <source>
        <dbReference type="ARBA" id="ARBA00008714"/>
    </source>
</evidence>
<evidence type="ECO:0000313" key="17">
    <source>
        <dbReference type="Proteomes" id="UP000274131"/>
    </source>
</evidence>
<feature type="domain" description="Manganese/iron superoxide dismutase N-terminal" evidence="14">
    <location>
        <begin position="19"/>
        <end position="100"/>
    </location>
</feature>
<feature type="binding site" evidence="12">
    <location>
        <position position="176"/>
    </location>
    <ligand>
        <name>Mn(2+)</name>
        <dbReference type="ChEBI" id="CHEBI:29035"/>
    </ligand>
</feature>
<dbReference type="Proteomes" id="UP000274131">
    <property type="component" value="Unassembled WGS sequence"/>
</dbReference>
<dbReference type="PRINTS" id="PR01703">
    <property type="entry name" value="MNSODISMTASE"/>
</dbReference>
<dbReference type="PIRSF" id="PIRSF000349">
    <property type="entry name" value="SODismutase"/>
    <property type="match status" value="1"/>
</dbReference>
<name>A0A0N4V7T5_ENTVE</name>
<dbReference type="GO" id="GO:0098803">
    <property type="term" value="C:respiratory chain complex"/>
    <property type="evidence" value="ECO:0007669"/>
    <property type="project" value="UniProtKB-ARBA"/>
</dbReference>
<sequence length="217" mass="24338">MAATLRTFRVPLLVSTKLKHTLPDLPYDYGDLEPIISASLLQVHHKKHHLTYVNNLNQAEEQLCEAAAKGCVKSVTKFAGAVKFNGGGHLNHSIFWTNLAKDGGEPCGEVLEAIKKDFGSVEKMEELLSNKTIAVQGSGWGWLGYNKETKHLELAVTFNQDTLEATTGLVPLFGIDVWEHAYYLQYKNVRADFVKAIWKIANWKNIEERYKSAKHGL</sequence>
<comment type="subcellular location">
    <subcellularLocation>
        <location evidence="3">Mitochondrion</location>
    </subcellularLocation>
</comment>
<dbReference type="SUPFAM" id="SSF46609">
    <property type="entry name" value="Fe,Mn superoxide dismutase (SOD), N-terminal domain"/>
    <property type="match status" value="1"/>
</dbReference>
<evidence type="ECO:0000313" key="18">
    <source>
        <dbReference type="WBParaSite" id="EVEC_0000635901-mRNA-1"/>
    </source>
</evidence>
<evidence type="ECO:0000256" key="12">
    <source>
        <dbReference type="PIRSR" id="PIRSR000349-1"/>
    </source>
</evidence>
<feature type="binding site" evidence="12">
    <location>
        <position position="180"/>
    </location>
    <ligand>
        <name>Mn(2+)</name>
        <dbReference type="ChEBI" id="CHEBI:29035"/>
    </ligand>
</feature>
<dbReference type="Gene3D" id="1.10.287.990">
    <property type="entry name" value="Fe,Mn superoxide dismutase (SOD) domain"/>
    <property type="match status" value="1"/>
</dbReference>
<dbReference type="GO" id="GO:0004784">
    <property type="term" value="F:superoxide dismutase activity"/>
    <property type="evidence" value="ECO:0007669"/>
    <property type="project" value="UniProtKB-EC"/>
</dbReference>
<dbReference type="InterPro" id="IPR019832">
    <property type="entry name" value="Mn/Fe_SOD_C"/>
</dbReference>
<evidence type="ECO:0000256" key="1">
    <source>
        <dbReference type="ARBA" id="ARBA00001936"/>
    </source>
</evidence>
<dbReference type="FunFam" id="1.10.287.990:FF:000001">
    <property type="entry name" value="Superoxide dismutase"/>
    <property type="match status" value="1"/>
</dbReference>
<evidence type="ECO:0000256" key="5">
    <source>
        <dbReference type="ARBA" id="ARBA00011881"/>
    </source>
</evidence>
<dbReference type="Pfam" id="PF00081">
    <property type="entry name" value="Sod_Fe_N"/>
    <property type="match status" value="1"/>
</dbReference>
<dbReference type="InterPro" id="IPR019831">
    <property type="entry name" value="Mn/Fe_SOD_N"/>
</dbReference>
<feature type="binding site" evidence="12">
    <location>
        <position position="92"/>
    </location>
    <ligand>
        <name>Mn(2+)</name>
        <dbReference type="ChEBI" id="CHEBI:29035"/>
    </ligand>
</feature>
<dbReference type="InterPro" id="IPR019833">
    <property type="entry name" value="Mn/Fe_SOD_BS"/>
</dbReference>
<evidence type="ECO:0000259" key="14">
    <source>
        <dbReference type="Pfam" id="PF00081"/>
    </source>
</evidence>
<evidence type="ECO:0000256" key="10">
    <source>
        <dbReference type="ARBA" id="ARBA00023211"/>
    </source>
</evidence>
<dbReference type="OrthoDB" id="239262at2759"/>
<keyword evidence="7 12" id="KW-0479">Metal-binding</keyword>